<sequence length="334" mass="36886">MRQGAALSRRRAPARPHRLYLRRDAGGLLPQWWRRASARPRSCFVAVLQEGRWPPGRHGCSPCRSAPEARSPRANFHNVNTRSSKQPPLQTVERALNFLEYVAGRDAPPTVQEVSSDLGLNITTCYHLMRTLVGRGYLERRPDLRLTLGASVGALFNGFQRSFNVSEKLSALVDELARKCEETAFFSTLETNNRVILKVLVEGSQPLRVSGLYVGLAGREYIRAAGKAVLAHLSPEQQREMVLKDLGEYSEAEQQDMLAALDREFEVIRRQGWAVDTKSSLGISAIGSPVFDKGGNVYGAVGIVAPTSRISSTHSERVHDVLEAARQATALLTS</sequence>
<evidence type="ECO:0000256" key="4">
    <source>
        <dbReference type="SAM" id="MobiDB-lite"/>
    </source>
</evidence>
<dbReference type="InterPro" id="IPR005471">
    <property type="entry name" value="Tscrpt_reg_IclR_N"/>
</dbReference>
<accession>A0A6H9UT37</accession>
<dbReference type="SUPFAM" id="SSF55781">
    <property type="entry name" value="GAF domain-like"/>
    <property type="match status" value="1"/>
</dbReference>
<dbReference type="PANTHER" id="PTHR30136:SF24">
    <property type="entry name" value="HTH-TYPE TRANSCRIPTIONAL REPRESSOR ALLR"/>
    <property type="match status" value="1"/>
</dbReference>
<dbReference type="InterPro" id="IPR029016">
    <property type="entry name" value="GAF-like_dom_sf"/>
</dbReference>
<dbReference type="GO" id="GO:0003700">
    <property type="term" value="F:DNA-binding transcription factor activity"/>
    <property type="evidence" value="ECO:0007669"/>
    <property type="project" value="TreeGrafter"/>
</dbReference>
<dbReference type="InterPro" id="IPR036388">
    <property type="entry name" value="WH-like_DNA-bd_sf"/>
</dbReference>
<proteinExistence type="predicted"/>
<feature type="compositionally biased region" description="Polar residues" evidence="4">
    <location>
        <begin position="77"/>
        <end position="87"/>
    </location>
</feature>
<dbReference type="InterPro" id="IPR036390">
    <property type="entry name" value="WH_DNA-bd_sf"/>
</dbReference>
<evidence type="ECO:0000256" key="2">
    <source>
        <dbReference type="ARBA" id="ARBA00023125"/>
    </source>
</evidence>
<dbReference type="Proteomes" id="UP000442707">
    <property type="component" value="Unassembled WGS sequence"/>
</dbReference>
<organism evidence="7 8">
    <name type="scientific">Streptomyces luteolifulvus</name>
    <dbReference type="NCBI Taxonomy" id="2615112"/>
    <lineage>
        <taxon>Bacteria</taxon>
        <taxon>Bacillati</taxon>
        <taxon>Actinomycetota</taxon>
        <taxon>Actinomycetes</taxon>
        <taxon>Kitasatosporales</taxon>
        <taxon>Streptomycetaceae</taxon>
        <taxon>Streptomyces</taxon>
    </lineage>
</organism>
<dbReference type="GO" id="GO:0003677">
    <property type="term" value="F:DNA binding"/>
    <property type="evidence" value="ECO:0007669"/>
    <property type="project" value="UniProtKB-KW"/>
</dbReference>
<dbReference type="PANTHER" id="PTHR30136">
    <property type="entry name" value="HELIX-TURN-HELIX TRANSCRIPTIONAL REGULATOR, ICLR FAMILY"/>
    <property type="match status" value="1"/>
</dbReference>
<feature type="domain" description="IclR-ED" evidence="6">
    <location>
        <begin position="151"/>
        <end position="334"/>
    </location>
</feature>
<dbReference type="Gene3D" id="1.10.10.10">
    <property type="entry name" value="Winged helix-like DNA-binding domain superfamily/Winged helix DNA-binding domain"/>
    <property type="match status" value="1"/>
</dbReference>
<gene>
    <name evidence="7" type="ORF">F7R91_31385</name>
</gene>
<dbReference type="InterPro" id="IPR014757">
    <property type="entry name" value="Tscrpt_reg_IclR_C"/>
</dbReference>
<evidence type="ECO:0000313" key="8">
    <source>
        <dbReference type="Proteomes" id="UP000442707"/>
    </source>
</evidence>
<dbReference type="InterPro" id="IPR050707">
    <property type="entry name" value="HTH_MetabolicPath_Reg"/>
</dbReference>
<protein>
    <submittedName>
        <fullName evidence="7">IclR family transcriptional regulator</fullName>
    </submittedName>
</protein>
<feature type="domain" description="HTH iclR-type" evidence="5">
    <location>
        <begin position="89"/>
        <end position="150"/>
    </location>
</feature>
<feature type="region of interest" description="Disordered" evidence="4">
    <location>
        <begin position="68"/>
        <end position="87"/>
    </location>
</feature>
<evidence type="ECO:0000256" key="3">
    <source>
        <dbReference type="ARBA" id="ARBA00023163"/>
    </source>
</evidence>
<evidence type="ECO:0000313" key="7">
    <source>
        <dbReference type="EMBL" id="KAB1141717.1"/>
    </source>
</evidence>
<dbReference type="AlphaFoldDB" id="A0A6H9UT37"/>
<dbReference type="RefSeq" id="WP_150954591.1">
    <property type="nucleotide sequence ID" value="NZ_VZRB01000029.1"/>
</dbReference>
<evidence type="ECO:0000256" key="1">
    <source>
        <dbReference type="ARBA" id="ARBA00023015"/>
    </source>
</evidence>
<keyword evidence="2" id="KW-0238">DNA-binding</keyword>
<keyword evidence="3" id="KW-0804">Transcription</keyword>
<name>A0A6H9UT37_9ACTN</name>
<dbReference type="GO" id="GO:0045892">
    <property type="term" value="P:negative regulation of DNA-templated transcription"/>
    <property type="evidence" value="ECO:0007669"/>
    <property type="project" value="TreeGrafter"/>
</dbReference>
<keyword evidence="1" id="KW-0805">Transcription regulation</keyword>
<dbReference type="Gene3D" id="3.30.450.40">
    <property type="match status" value="1"/>
</dbReference>
<evidence type="ECO:0000259" key="5">
    <source>
        <dbReference type="PROSITE" id="PS51077"/>
    </source>
</evidence>
<dbReference type="EMBL" id="VZRB01000029">
    <property type="protein sequence ID" value="KAB1141717.1"/>
    <property type="molecule type" value="Genomic_DNA"/>
</dbReference>
<reference evidence="7 8" key="1">
    <citation type="submission" date="2019-09" db="EMBL/GenBank/DDBJ databases">
        <title>Screening of Novel Bioactive Compounds from Soil-Associated.</title>
        <authorList>
            <person name="Zhao S."/>
        </authorList>
    </citation>
    <scope>NUCLEOTIDE SEQUENCE [LARGE SCALE GENOMIC DNA]</scope>
    <source>
        <strain evidence="7 8">HIT-DPA4</strain>
    </source>
</reference>
<dbReference type="SUPFAM" id="SSF46785">
    <property type="entry name" value="Winged helix' DNA-binding domain"/>
    <property type="match status" value="1"/>
</dbReference>
<evidence type="ECO:0000259" key="6">
    <source>
        <dbReference type="PROSITE" id="PS51078"/>
    </source>
</evidence>
<keyword evidence="8" id="KW-1185">Reference proteome</keyword>
<dbReference type="PROSITE" id="PS51078">
    <property type="entry name" value="ICLR_ED"/>
    <property type="match status" value="1"/>
</dbReference>
<dbReference type="SMART" id="SM00346">
    <property type="entry name" value="HTH_ICLR"/>
    <property type="match status" value="1"/>
</dbReference>
<comment type="caution">
    <text evidence="7">The sequence shown here is derived from an EMBL/GenBank/DDBJ whole genome shotgun (WGS) entry which is preliminary data.</text>
</comment>
<dbReference type="Pfam" id="PF01614">
    <property type="entry name" value="IclR_C"/>
    <property type="match status" value="1"/>
</dbReference>
<dbReference type="PROSITE" id="PS51077">
    <property type="entry name" value="HTH_ICLR"/>
    <property type="match status" value="1"/>
</dbReference>
<dbReference type="Pfam" id="PF09339">
    <property type="entry name" value="HTH_IclR"/>
    <property type="match status" value="1"/>
</dbReference>